<evidence type="ECO:0000256" key="4">
    <source>
        <dbReference type="ARBA" id="ARBA00023163"/>
    </source>
</evidence>
<dbReference type="EMBL" id="FONL01000003">
    <property type="protein sequence ID" value="SFE25770.1"/>
    <property type="molecule type" value="Genomic_DNA"/>
</dbReference>
<reference evidence="6 7" key="1">
    <citation type="submission" date="2016-10" db="EMBL/GenBank/DDBJ databases">
        <authorList>
            <person name="de Groot N.N."/>
        </authorList>
    </citation>
    <scope>NUCLEOTIDE SEQUENCE [LARGE SCALE GENOMIC DNA]</scope>
    <source>
        <strain evidence="6 7">DSM 9236</strain>
    </source>
</reference>
<dbReference type="PANTHER" id="PTHR30346">
    <property type="entry name" value="TRANSCRIPTIONAL DUAL REGULATOR HCAR-RELATED"/>
    <property type="match status" value="1"/>
</dbReference>
<evidence type="ECO:0000259" key="5">
    <source>
        <dbReference type="PROSITE" id="PS50931"/>
    </source>
</evidence>
<dbReference type="GO" id="GO:0032993">
    <property type="term" value="C:protein-DNA complex"/>
    <property type="evidence" value="ECO:0007669"/>
    <property type="project" value="TreeGrafter"/>
</dbReference>
<dbReference type="AlphaFoldDB" id="A0A1I1Z5Y5"/>
<evidence type="ECO:0000256" key="2">
    <source>
        <dbReference type="ARBA" id="ARBA00023015"/>
    </source>
</evidence>
<organism evidence="6 7">
    <name type="scientific">Succiniclasticum ruminis DSM 9236</name>
    <dbReference type="NCBI Taxonomy" id="1123323"/>
    <lineage>
        <taxon>Bacteria</taxon>
        <taxon>Bacillati</taxon>
        <taxon>Bacillota</taxon>
        <taxon>Negativicutes</taxon>
        <taxon>Acidaminococcales</taxon>
        <taxon>Acidaminococcaceae</taxon>
        <taxon>Succiniclasticum</taxon>
    </lineage>
</organism>
<comment type="similarity">
    <text evidence="1">Belongs to the LysR transcriptional regulatory family.</text>
</comment>
<keyword evidence="4" id="KW-0804">Transcription</keyword>
<evidence type="ECO:0000256" key="3">
    <source>
        <dbReference type="ARBA" id="ARBA00023125"/>
    </source>
</evidence>
<dbReference type="OrthoDB" id="79118at2"/>
<evidence type="ECO:0000256" key="1">
    <source>
        <dbReference type="ARBA" id="ARBA00009437"/>
    </source>
</evidence>
<evidence type="ECO:0000313" key="6">
    <source>
        <dbReference type="EMBL" id="SFE25770.1"/>
    </source>
</evidence>
<evidence type="ECO:0000313" key="7">
    <source>
        <dbReference type="Proteomes" id="UP000198896"/>
    </source>
</evidence>
<keyword evidence="7" id="KW-1185">Reference proteome</keyword>
<dbReference type="InterPro" id="IPR000847">
    <property type="entry name" value="LysR_HTH_N"/>
</dbReference>
<dbReference type="PRINTS" id="PR00039">
    <property type="entry name" value="HTHLYSR"/>
</dbReference>
<dbReference type="InterPro" id="IPR005119">
    <property type="entry name" value="LysR_subst-bd"/>
</dbReference>
<dbReference type="Proteomes" id="UP000198896">
    <property type="component" value="Unassembled WGS sequence"/>
</dbReference>
<dbReference type="GO" id="GO:0003700">
    <property type="term" value="F:DNA-binding transcription factor activity"/>
    <property type="evidence" value="ECO:0007669"/>
    <property type="project" value="InterPro"/>
</dbReference>
<dbReference type="GO" id="GO:0003677">
    <property type="term" value="F:DNA binding"/>
    <property type="evidence" value="ECO:0007669"/>
    <property type="project" value="UniProtKB-KW"/>
</dbReference>
<dbReference type="PROSITE" id="PS50931">
    <property type="entry name" value="HTH_LYSR"/>
    <property type="match status" value="1"/>
</dbReference>
<dbReference type="FunFam" id="1.10.10.10:FF:000001">
    <property type="entry name" value="LysR family transcriptional regulator"/>
    <property type="match status" value="1"/>
</dbReference>
<dbReference type="SUPFAM" id="SSF53850">
    <property type="entry name" value="Periplasmic binding protein-like II"/>
    <property type="match status" value="1"/>
</dbReference>
<dbReference type="Pfam" id="PF03466">
    <property type="entry name" value="LysR_substrate"/>
    <property type="match status" value="1"/>
</dbReference>
<dbReference type="RefSeq" id="WP_093912946.1">
    <property type="nucleotide sequence ID" value="NZ_FONL01000003.1"/>
</dbReference>
<dbReference type="STRING" id="1123323.SAMN05216245_103113"/>
<accession>A0A1I1Z5Y5</accession>
<dbReference type="InterPro" id="IPR036390">
    <property type="entry name" value="WH_DNA-bd_sf"/>
</dbReference>
<dbReference type="Gene3D" id="1.10.10.10">
    <property type="entry name" value="Winged helix-like DNA-binding domain superfamily/Winged helix DNA-binding domain"/>
    <property type="match status" value="1"/>
</dbReference>
<dbReference type="InterPro" id="IPR036388">
    <property type="entry name" value="WH-like_DNA-bd_sf"/>
</dbReference>
<dbReference type="SUPFAM" id="SSF46785">
    <property type="entry name" value="Winged helix' DNA-binding domain"/>
    <property type="match status" value="1"/>
</dbReference>
<sequence>MIELAQLRHLAAFHQSGTLSQAAEELHISQPALSRSMQKLEEELQVPLFERQKNKIRLNANGQMAVEHAQRILEDVKEMAEQVRALDRRSHTIALGNCAPAPGWSAVPVLSNLYPGMTISSEVQEIPQLIDGLRDGTYQIITLPYALADEAFYCQAAQKETLFLCLPPKHPCAQKVETGMNLEEIDGETVLLFSTLGFWHSVHVKLMPHSRFLIQHDRDTFSELVNTTMLPSFMTNLSVKYFGKNNDRVLVPLLNPEASVTFHFLCRKENYKKLKPFFRQLPKGE</sequence>
<proteinExistence type="inferred from homology"/>
<name>A0A1I1Z5Y5_9FIRM</name>
<keyword evidence="3 6" id="KW-0238">DNA-binding</keyword>
<dbReference type="PANTHER" id="PTHR30346:SF28">
    <property type="entry name" value="HTH-TYPE TRANSCRIPTIONAL REGULATOR CYNR"/>
    <property type="match status" value="1"/>
</dbReference>
<feature type="domain" description="HTH lysR-type" evidence="5">
    <location>
        <begin position="2"/>
        <end position="59"/>
    </location>
</feature>
<protein>
    <submittedName>
        <fullName evidence="6">DNA-binding transcriptional regulator, LysR family</fullName>
    </submittedName>
</protein>
<gene>
    <name evidence="6" type="ORF">SAMN05216245_103113</name>
</gene>
<keyword evidence="2" id="KW-0805">Transcription regulation</keyword>
<dbReference type="Gene3D" id="3.40.190.10">
    <property type="entry name" value="Periplasmic binding protein-like II"/>
    <property type="match status" value="2"/>
</dbReference>
<dbReference type="Pfam" id="PF00126">
    <property type="entry name" value="HTH_1"/>
    <property type="match status" value="1"/>
</dbReference>